<reference evidence="1" key="1">
    <citation type="submission" date="2021-11" db="EMBL/GenBank/DDBJ databases">
        <title>Jinshanibacter sp. isolated from one year old Eriocheir sinensis.</title>
        <authorList>
            <person name="Li J.-Y."/>
            <person name="He W."/>
            <person name="Gao T.-H."/>
        </authorList>
    </citation>
    <scope>NUCLEOTIDE SEQUENCE</scope>
    <source>
        <strain evidence="1">LJY008</strain>
    </source>
</reference>
<dbReference type="EMBL" id="JAJNAG010000006">
    <property type="protein sequence ID" value="MCD1125344.1"/>
    <property type="molecule type" value="Genomic_DNA"/>
</dbReference>
<accession>A0A9X1SKI4</accession>
<name>A0A9X1SKI4_9GAMM</name>
<keyword evidence="2" id="KW-1185">Reference proteome</keyword>
<evidence type="ECO:0000313" key="2">
    <source>
        <dbReference type="Proteomes" id="UP001139171"/>
    </source>
</evidence>
<sequence length="61" mass="6661">MKNSTLSITEVAVLADELQSLLGVLYVHDDTEPDLKNCIGIAWNIGCRVATWLEEEGAKGE</sequence>
<gene>
    <name evidence="1" type="ORF">LPW36_04775</name>
</gene>
<dbReference type="Proteomes" id="UP001139171">
    <property type="component" value="Unassembled WGS sequence"/>
</dbReference>
<protein>
    <submittedName>
        <fullName evidence="1">Uncharacterized protein</fullName>
    </submittedName>
</protein>
<comment type="caution">
    <text evidence="1">The sequence shown here is derived from an EMBL/GenBank/DDBJ whole genome shotgun (WGS) entry which is preliminary data.</text>
</comment>
<dbReference type="AlphaFoldDB" id="A0A9X1SKI4"/>
<evidence type="ECO:0000313" key="1">
    <source>
        <dbReference type="EMBL" id="MCD1125344.1"/>
    </source>
</evidence>
<proteinExistence type="predicted"/>
<organism evidence="1 2">
    <name type="scientific">Limnobaculum eriocheiris</name>
    <dbReference type="NCBI Taxonomy" id="2897391"/>
    <lineage>
        <taxon>Bacteria</taxon>
        <taxon>Pseudomonadati</taxon>
        <taxon>Pseudomonadota</taxon>
        <taxon>Gammaproteobacteria</taxon>
        <taxon>Enterobacterales</taxon>
        <taxon>Budviciaceae</taxon>
        <taxon>Limnobaculum</taxon>
    </lineage>
</organism>
<dbReference type="RefSeq" id="WP_230608302.1">
    <property type="nucleotide sequence ID" value="NZ_JAJNAG010000006.1"/>
</dbReference>